<keyword evidence="6 7" id="KW-0472">Membrane</keyword>
<feature type="transmembrane region" description="Helical" evidence="7">
    <location>
        <begin position="22"/>
        <end position="43"/>
    </location>
</feature>
<evidence type="ECO:0000313" key="8">
    <source>
        <dbReference type="EMBL" id="KAK1265036.1"/>
    </source>
</evidence>
<reference evidence="8" key="1">
    <citation type="journal article" date="2023" name="Nat. Commun.">
        <title>Diploid and tetraploid genomes of Acorus and the evolution of monocots.</title>
        <authorList>
            <person name="Ma L."/>
            <person name="Liu K.W."/>
            <person name="Li Z."/>
            <person name="Hsiao Y.Y."/>
            <person name="Qi Y."/>
            <person name="Fu T."/>
            <person name="Tang G.D."/>
            <person name="Zhang D."/>
            <person name="Sun W.H."/>
            <person name="Liu D.K."/>
            <person name="Li Y."/>
            <person name="Chen G.Z."/>
            <person name="Liu X.D."/>
            <person name="Liao X.Y."/>
            <person name="Jiang Y.T."/>
            <person name="Yu X."/>
            <person name="Hao Y."/>
            <person name="Huang J."/>
            <person name="Zhao X.W."/>
            <person name="Ke S."/>
            <person name="Chen Y.Y."/>
            <person name="Wu W.L."/>
            <person name="Hsu J.L."/>
            <person name="Lin Y.F."/>
            <person name="Huang M.D."/>
            <person name="Li C.Y."/>
            <person name="Huang L."/>
            <person name="Wang Z.W."/>
            <person name="Zhao X."/>
            <person name="Zhong W.Y."/>
            <person name="Peng D.H."/>
            <person name="Ahmad S."/>
            <person name="Lan S."/>
            <person name="Zhang J.S."/>
            <person name="Tsai W.C."/>
            <person name="Van de Peer Y."/>
            <person name="Liu Z.J."/>
        </authorList>
    </citation>
    <scope>NUCLEOTIDE SEQUENCE</scope>
    <source>
        <strain evidence="8">SCP</strain>
    </source>
</reference>
<dbReference type="GO" id="GO:0006672">
    <property type="term" value="P:ceramide metabolic process"/>
    <property type="evidence" value="ECO:0007669"/>
    <property type="project" value="InterPro"/>
</dbReference>
<dbReference type="PANTHER" id="PTHR34368:SF2">
    <property type="entry name" value="ALKALINE PHYTOCERAMIDASE (APHC)"/>
    <property type="match status" value="1"/>
</dbReference>
<name>A0AAV9ALL4_ACOGR</name>
<feature type="transmembrane region" description="Helical" evidence="7">
    <location>
        <begin position="130"/>
        <end position="145"/>
    </location>
</feature>
<keyword evidence="3 7" id="KW-0812">Transmembrane</keyword>
<feature type="transmembrane region" description="Helical" evidence="7">
    <location>
        <begin position="241"/>
        <end position="259"/>
    </location>
</feature>
<evidence type="ECO:0000256" key="1">
    <source>
        <dbReference type="ARBA" id="ARBA00004141"/>
    </source>
</evidence>
<dbReference type="Pfam" id="PF05875">
    <property type="entry name" value="Ceramidase"/>
    <property type="match status" value="1"/>
</dbReference>
<evidence type="ECO:0000256" key="4">
    <source>
        <dbReference type="ARBA" id="ARBA00022801"/>
    </source>
</evidence>
<dbReference type="PANTHER" id="PTHR34368">
    <property type="entry name" value="OS01G0962200 PROTEIN"/>
    <property type="match status" value="1"/>
</dbReference>
<comment type="similarity">
    <text evidence="2">Belongs to the alkaline ceramidase family.</text>
</comment>
<feature type="transmembrane region" description="Helical" evidence="7">
    <location>
        <begin position="63"/>
        <end position="84"/>
    </location>
</feature>
<evidence type="ECO:0000256" key="3">
    <source>
        <dbReference type="ARBA" id="ARBA00022692"/>
    </source>
</evidence>
<comment type="caution">
    <text evidence="8">The sequence shown here is derived from an EMBL/GenBank/DDBJ whole genome shotgun (WGS) entry which is preliminary data.</text>
</comment>
<proteinExistence type="inferred from homology"/>
<comment type="subcellular location">
    <subcellularLocation>
        <location evidence="1">Membrane</location>
        <topology evidence="1">Multi-pass membrane protein</topology>
    </subcellularLocation>
</comment>
<sequence>MELFFPANDETHHKRIFRGNRLHICVGAFLVWLSFMLVTPRIPHSPSLHVFADMRNFLGVPNTLNVISNFPFLVVGVVGLVLCLHGNCFGIRKWEVLGWAFFYMGITAVAFGSSYYHLKPDDSRLLWDRLPMMIAITSLFSSFVIERMDERIGVACLFSLHLVVLFSILYERIFDDLRVYLMFHVIPCVAIPMMAFMLPPKYTHSRFWFWAAGFYVLAKFEACIDKKMYRINHYTISGHSLEHLCLAMVPVILTMMLWFRNIRIARYPYVDPIILNIMDLMPGNPFITQFLLFFITSNLPV</sequence>
<feature type="transmembrane region" description="Helical" evidence="7">
    <location>
        <begin position="152"/>
        <end position="173"/>
    </location>
</feature>
<dbReference type="GO" id="GO:0016811">
    <property type="term" value="F:hydrolase activity, acting on carbon-nitrogen (but not peptide) bonds, in linear amides"/>
    <property type="evidence" value="ECO:0007669"/>
    <property type="project" value="InterPro"/>
</dbReference>
<gene>
    <name evidence="8" type="ORF">QJS04_geneDACA010505</name>
</gene>
<dbReference type="GO" id="GO:0016020">
    <property type="term" value="C:membrane"/>
    <property type="evidence" value="ECO:0007669"/>
    <property type="project" value="UniProtKB-SubCell"/>
</dbReference>
<feature type="transmembrane region" description="Helical" evidence="7">
    <location>
        <begin position="96"/>
        <end position="118"/>
    </location>
</feature>
<organism evidence="8 9">
    <name type="scientific">Acorus gramineus</name>
    <name type="common">Dwarf sweet flag</name>
    <dbReference type="NCBI Taxonomy" id="55184"/>
    <lineage>
        <taxon>Eukaryota</taxon>
        <taxon>Viridiplantae</taxon>
        <taxon>Streptophyta</taxon>
        <taxon>Embryophyta</taxon>
        <taxon>Tracheophyta</taxon>
        <taxon>Spermatophyta</taxon>
        <taxon>Magnoliopsida</taxon>
        <taxon>Liliopsida</taxon>
        <taxon>Acoraceae</taxon>
        <taxon>Acorus</taxon>
    </lineage>
</organism>
<dbReference type="Proteomes" id="UP001179952">
    <property type="component" value="Unassembled WGS sequence"/>
</dbReference>
<reference evidence="8" key="2">
    <citation type="submission" date="2023-06" db="EMBL/GenBank/DDBJ databases">
        <authorList>
            <person name="Ma L."/>
            <person name="Liu K.-W."/>
            <person name="Li Z."/>
            <person name="Hsiao Y.-Y."/>
            <person name="Qi Y."/>
            <person name="Fu T."/>
            <person name="Tang G."/>
            <person name="Zhang D."/>
            <person name="Sun W.-H."/>
            <person name="Liu D.-K."/>
            <person name="Li Y."/>
            <person name="Chen G.-Z."/>
            <person name="Liu X.-D."/>
            <person name="Liao X.-Y."/>
            <person name="Jiang Y.-T."/>
            <person name="Yu X."/>
            <person name="Hao Y."/>
            <person name="Huang J."/>
            <person name="Zhao X.-W."/>
            <person name="Ke S."/>
            <person name="Chen Y.-Y."/>
            <person name="Wu W.-L."/>
            <person name="Hsu J.-L."/>
            <person name="Lin Y.-F."/>
            <person name="Huang M.-D."/>
            <person name="Li C.-Y."/>
            <person name="Huang L."/>
            <person name="Wang Z.-W."/>
            <person name="Zhao X."/>
            <person name="Zhong W.-Y."/>
            <person name="Peng D.-H."/>
            <person name="Ahmad S."/>
            <person name="Lan S."/>
            <person name="Zhang J.-S."/>
            <person name="Tsai W.-C."/>
            <person name="Van De Peer Y."/>
            <person name="Liu Z.-J."/>
        </authorList>
    </citation>
    <scope>NUCLEOTIDE SEQUENCE</scope>
    <source>
        <strain evidence="8">SCP</strain>
        <tissue evidence="8">Leaves</tissue>
    </source>
</reference>
<evidence type="ECO:0000256" key="6">
    <source>
        <dbReference type="ARBA" id="ARBA00023136"/>
    </source>
</evidence>
<dbReference type="EMBL" id="JAUJYN010000008">
    <property type="protein sequence ID" value="KAK1265036.1"/>
    <property type="molecule type" value="Genomic_DNA"/>
</dbReference>
<keyword evidence="9" id="KW-1185">Reference proteome</keyword>
<evidence type="ECO:0000256" key="5">
    <source>
        <dbReference type="ARBA" id="ARBA00022989"/>
    </source>
</evidence>
<protein>
    <recommendedName>
        <fullName evidence="10">Ceramidase</fullName>
    </recommendedName>
</protein>
<dbReference type="InterPro" id="IPR008901">
    <property type="entry name" value="ACER"/>
</dbReference>
<evidence type="ECO:0000256" key="2">
    <source>
        <dbReference type="ARBA" id="ARBA00009780"/>
    </source>
</evidence>
<dbReference type="AlphaFoldDB" id="A0AAV9ALL4"/>
<keyword evidence="4" id="KW-0378">Hydrolase</keyword>
<feature type="transmembrane region" description="Helical" evidence="7">
    <location>
        <begin position="179"/>
        <end position="198"/>
    </location>
</feature>
<evidence type="ECO:0008006" key="10">
    <source>
        <dbReference type="Google" id="ProtNLM"/>
    </source>
</evidence>
<keyword evidence="5 7" id="KW-1133">Transmembrane helix</keyword>
<accession>A0AAV9ALL4</accession>
<evidence type="ECO:0000256" key="7">
    <source>
        <dbReference type="SAM" id="Phobius"/>
    </source>
</evidence>
<evidence type="ECO:0000313" key="9">
    <source>
        <dbReference type="Proteomes" id="UP001179952"/>
    </source>
</evidence>